<dbReference type="InterPro" id="IPR010301">
    <property type="entry name" value="RRP1"/>
</dbReference>
<evidence type="ECO:0000256" key="5">
    <source>
        <dbReference type="SAM" id="MobiDB-lite"/>
    </source>
</evidence>
<feature type="compositionally biased region" description="Basic residues" evidence="5">
    <location>
        <begin position="402"/>
        <end position="412"/>
    </location>
</feature>
<feature type="region of interest" description="Disordered" evidence="5">
    <location>
        <begin position="512"/>
        <end position="618"/>
    </location>
</feature>
<feature type="compositionally biased region" description="Basic residues" evidence="5">
    <location>
        <begin position="557"/>
        <end position="566"/>
    </location>
</feature>
<feature type="region of interest" description="Disordered" evidence="5">
    <location>
        <begin position="282"/>
        <end position="346"/>
    </location>
</feature>
<evidence type="ECO:0000313" key="7">
    <source>
        <dbReference type="Proteomes" id="UP000594262"/>
    </source>
</evidence>
<dbReference type="RefSeq" id="XP_066913008.1">
    <property type="nucleotide sequence ID" value="XM_067056907.1"/>
</dbReference>
<feature type="compositionally biased region" description="Basic and acidic residues" evidence="5">
    <location>
        <begin position="299"/>
        <end position="309"/>
    </location>
</feature>
<dbReference type="AlphaFoldDB" id="A0A7M5TRD5"/>
<comment type="subcellular location">
    <subcellularLocation>
        <location evidence="1">Nucleus</location>
    </subcellularLocation>
</comment>
<keyword evidence="7" id="KW-1185">Reference proteome</keyword>
<keyword evidence="3" id="KW-0698">rRNA processing</keyword>
<dbReference type="PANTHER" id="PTHR13026:SF0">
    <property type="entry name" value="RIBOSOMAL RNA PROCESSING 1B"/>
    <property type="match status" value="1"/>
</dbReference>
<evidence type="ECO:0000256" key="3">
    <source>
        <dbReference type="ARBA" id="ARBA00022552"/>
    </source>
</evidence>
<dbReference type="EnsemblMetazoa" id="CLYHEMT000700.1">
    <property type="protein sequence ID" value="CLYHEMP000700.1"/>
    <property type="gene ID" value="CLYHEMG000700"/>
</dbReference>
<feature type="compositionally biased region" description="Basic and acidic residues" evidence="5">
    <location>
        <begin position="575"/>
        <end position="593"/>
    </location>
</feature>
<sequence>MAPEIHNMQVELGSAEIYFAKKLANNDKKIRDRTLKKLKSWLKSKGTSEEGIDENELLKLWKGLFYCMWFSDKPLVQEELADNLAEIINLFSPSSNGILFGKTFLKTMGREWFGIDRLRLDKFYMLIKKSIKSLLLYISNQQWNTEFLETASSFLIEILLDSQYPDGLKLYFSENILSILKDVCSNSENVITPTGFSMTLKPFFTLYGHSTKASILRNLKQEVMDPLMTAKFTDSQEKPIKIPYTELADDLCKLGAEKDILTPNRKQLFQYTDIYRELAKEQDEESKKKKKTKRKKKTVEKSDDSENIVKKKKAKIEESNCEETLTEVETQSSGIESEVGTADETTVKTIDKKVKKKKTKKVKSTSASIAEEEEGQTNIEEVTAAISEPSNATVDSDAPKSVTKKRKTKKSKVVVSEEPVEVTSSDVTTTTQDQTTAVPEDVDMKGADVSQAQMAPSTKKSNKKKKVKSKPVEKNNVVEPLVVEVNGESLHEEVSEEIDDVKKTLDFTSIAMASEDADLATDNDKKTKKKKKRASMPGKEITKTPEENSTTDGAEKKKVKKVRKSLPAKLQSDTDNEKTSLEESKTVQLKEEQPTLNLISETGKGTAQKKKKKNKGLSVEDAPKPFVEFLPADTPKAFARKPKIVKSEPRIMAKESKVKKTIKTPKTEIKRKSIIIDLSKNKSIGCKELKFSPLPAFDPNLKPSKGLLKIRSRAKSSTVDFS</sequence>
<dbReference type="OrthoDB" id="2019504at2759"/>
<comment type="similarity">
    <text evidence="2">Belongs to the RRP1 family.</text>
</comment>
<feature type="compositionally biased region" description="Low complexity" evidence="5">
    <location>
        <begin position="413"/>
        <end position="431"/>
    </location>
</feature>
<evidence type="ECO:0000256" key="2">
    <source>
        <dbReference type="ARBA" id="ARBA00006374"/>
    </source>
</evidence>
<dbReference type="PANTHER" id="PTHR13026">
    <property type="entry name" value="NNP-1 PROTEIN NOVEL NUCLEAR PROTEIN 1 NOP52"/>
    <property type="match status" value="1"/>
</dbReference>
<dbReference type="GO" id="GO:0006364">
    <property type="term" value="P:rRNA processing"/>
    <property type="evidence" value="ECO:0007669"/>
    <property type="project" value="UniProtKB-KW"/>
</dbReference>
<accession>A0A7M5TRD5</accession>
<dbReference type="Pfam" id="PF05997">
    <property type="entry name" value="Nop52"/>
    <property type="match status" value="1"/>
</dbReference>
<feature type="compositionally biased region" description="Basic residues" evidence="5">
    <location>
        <begin position="460"/>
        <end position="469"/>
    </location>
</feature>
<keyword evidence="4" id="KW-0539">Nucleus</keyword>
<name>A0A7M5TRD5_9CNID</name>
<dbReference type="Proteomes" id="UP000594262">
    <property type="component" value="Unplaced"/>
</dbReference>
<dbReference type="GO" id="GO:0005634">
    <property type="term" value="C:nucleus"/>
    <property type="evidence" value="ECO:0007669"/>
    <property type="project" value="UniProtKB-SubCell"/>
</dbReference>
<protein>
    <submittedName>
        <fullName evidence="6">Uncharacterized protein</fullName>
    </submittedName>
</protein>
<feature type="region of interest" description="Disordered" evidence="5">
    <location>
        <begin position="361"/>
        <end position="478"/>
    </location>
</feature>
<organism evidence="6 7">
    <name type="scientific">Clytia hemisphaerica</name>
    <dbReference type="NCBI Taxonomy" id="252671"/>
    <lineage>
        <taxon>Eukaryota</taxon>
        <taxon>Metazoa</taxon>
        <taxon>Cnidaria</taxon>
        <taxon>Hydrozoa</taxon>
        <taxon>Hydroidolina</taxon>
        <taxon>Leptothecata</taxon>
        <taxon>Obeliida</taxon>
        <taxon>Clytiidae</taxon>
        <taxon>Clytia</taxon>
    </lineage>
</organism>
<evidence type="ECO:0000313" key="6">
    <source>
        <dbReference type="EnsemblMetazoa" id="CLYHEMP000700.1"/>
    </source>
</evidence>
<proteinExistence type="inferred from homology"/>
<dbReference type="GO" id="GO:0030688">
    <property type="term" value="C:preribosome, small subunit precursor"/>
    <property type="evidence" value="ECO:0007669"/>
    <property type="project" value="InterPro"/>
</dbReference>
<dbReference type="GeneID" id="136800283"/>
<evidence type="ECO:0000256" key="4">
    <source>
        <dbReference type="ARBA" id="ARBA00023242"/>
    </source>
</evidence>
<reference evidence="6" key="1">
    <citation type="submission" date="2021-01" db="UniProtKB">
        <authorList>
            <consortium name="EnsemblMetazoa"/>
        </authorList>
    </citation>
    <scope>IDENTIFICATION</scope>
</reference>
<feature type="compositionally biased region" description="Basic residues" evidence="5">
    <location>
        <begin position="288"/>
        <end position="298"/>
    </location>
</feature>
<evidence type="ECO:0000256" key="1">
    <source>
        <dbReference type="ARBA" id="ARBA00004123"/>
    </source>
</evidence>